<reference evidence="2 3" key="1">
    <citation type="submission" date="2020-06" db="EMBL/GenBank/DDBJ databases">
        <authorList>
            <person name="Kim S.-J."/>
            <person name="Park S.-J."/>
        </authorList>
    </citation>
    <scope>NUCLEOTIDE SEQUENCE [LARGE SCALE GENOMIC DNA]</scope>
    <source>
        <strain evidence="2 3">SW-151</strain>
    </source>
</reference>
<accession>A0ABX2N2A5</accession>
<keyword evidence="3" id="KW-1185">Reference proteome</keyword>
<feature type="transmembrane region" description="Helical" evidence="1">
    <location>
        <begin position="70"/>
        <end position="93"/>
    </location>
</feature>
<dbReference type="RefSeq" id="WP_176279281.1">
    <property type="nucleotide sequence ID" value="NZ_JABWMH010000002.1"/>
</dbReference>
<proteinExistence type="predicted"/>
<evidence type="ECO:0008006" key="4">
    <source>
        <dbReference type="Google" id="ProtNLM"/>
    </source>
</evidence>
<organism evidence="2 3">
    <name type="scientific">Parasphingorhabdus flavimaris</name>
    <dbReference type="NCBI Taxonomy" id="266812"/>
    <lineage>
        <taxon>Bacteria</taxon>
        <taxon>Pseudomonadati</taxon>
        <taxon>Pseudomonadota</taxon>
        <taxon>Alphaproteobacteria</taxon>
        <taxon>Sphingomonadales</taxon>
        <taxon>Sphingomonadaceae</taxon>
        <taxon>Parasphingorhabdus</taxon>
    </lineage>
</organism>
<feature type="transmembrane region" description="Helical" evidence="1">
    <location>
        <begin position="12"/>
        <end position="31"/>
    </location>
</feature>
<evidence type="ECO:0000313" key="2">
    <source>
        <dbReference type="EMBL" id="NVD27798.1"/>
    </source>
</evidence>
<sequence length="175" mass="19300">MPKLYSWRNFWIFWGGGMALFIYLIISGGALETVVAPSGILDHQSAATADRVNAIQQSWADAGVLELARWGMIADLVFITLYMSGGIIGGRLIWQRANSPTLKKVGLLCVLAYFLFGLTDYIETICQLVQLVNEMGSDILAGTAALAKPVKTISWIVGTFAMIVALIWRWRETRA</sequence>
<gene>
    <name evidence="2" type="ORF">HUO14_07780</name>
</gene>
<feature type="transmembrane region" description="Helical" evidence="1">
    <location>
        <begin position="105"/>
        <end position="132"/>
    </location>
</feature>
<protein>
    <recommendedName>
        <fullName evidence="4">DUF2269 family protein</fullName>
    </recommendedName>
</protein>
<evidence type="ECO:0000256" key="1">
    <source>
        <dbReference type="SAM" id="Phobius"/>
    </source>
</evidence>
<comment type="caution">
    <text evidence="2">The sequence shown here is derived from an EMBL/GenBank/DDBJ whole genome shotgun (WGS) entry which is preliminary data.</text>
</comment>
<dbReference type="Proteomes" id="UP000652427">
    <property type="component" value="Unassembled WGS sequence"/>
</dbReference>
<name>A0ABX2N2A5_9SPHN</name>
<keyword evidence="1" id="KW-0812">Transmembrane</keyword>
<dbReference type="EMBL" id="JABWMH010000002">
    <property type="protein sequence ID" value="NVD27798.1"/>
    <property type="molecule type" value="Genomic_DNA"/>
</dbReference>
<keyword evidence="1" id="KW-1133">Transmembrane helix</keyword>
<evidence type="ECO:0000313" key="3">
    <source>
        <dbReference type="Proteomes" id="UP000652427"/>
    </source>
</evidence>
<feature type="transmembrane region" description="Helical" evidence="1">
    <location>
        <begin position="152"/>
        <end position="170"/>
    </location>
</feature>
<keyword evidence="1" id="KW-0472">Membrane</keyword>